<evidence type="ECO:0000256" key="3">
    <source>
        <dbReference type="ARBA" id="ARBA00022475"/>
    </source>
</evidence>
<evidence type="ECO:0000256" key="6">
    <source>
        <dbReference type="ARBA" id="ARBA00022692"/>
    </source>
</evidence>
<dbReference type="InterPro" id="IPR022346">
    <property type="entry name" value="T2SS_GspH"/>
</dbReference>
<organism evidence="12 13">
    <name type="scientific">Acidovorax bellezanensis</name>
    <dbReference type="NCBI Taxonomy" id="2976702"/>
    <lineage>
        <taxon>Bacteria</taxon>
        <taxon>Pseudomonadati</taxon>
        <taxon>Pseudomonadota</taxon>
        <taxon>Betaproteobacteria</taxon>
        <taxon>Burkholderiales</taxon>
        <taxon>Comamonadaceae</taxon>
        <taxon>Acidovorax</taxon>
    </lineage>
</organism>
<dbReference type="Pfam" id="PF12019">
    <property type="entry name" value="GspH"/>
    <property type="match status" value="1"/>
</dbReference>
<reference evidence="12 13" key="1">
    <citation type="submission" date="2022-09" db="EMBL/GenBank/DDBJ databases">
        <title>Draft genome of isolate Be4.</title>
        <authorList>
            <person name="Sanchez-Castro I."/>
            <person name="Martinez-Rodriguez P."/>
            <person name="Descostes M."/>
            <person name="Merroun M."/>
        </authorList>
    </citation>
    <scope>NUCLEOTIDE SEQUENCE [LARGE SCALE GENOMIC DNA]</scope>
    <source>
        <strain evidence="12 13">Be4</strain>
    </source>
</reference>
<evidence type="ECO:0000313" key="13">
    <source>
        <dbReference type="Proteomes" id="UP001525968"/>
    </source>
</evidence>
<keyword evidence="4" id="KW-0488">Methylation</keyword>
<dbReference type="NCBIfam" id="TIGR02532">
    <property type="entry name" value="IV_pilin_GFxxxE"/>
    <property type="match status" value="1"/>
</dbReference>
<protein>
    <recommendedName>
        <fullName evidence="2">Type II secretion system protein H</fullName>
    </recommendedName>
    <alternativeName>
        <fullName evidence="10">General secretion pathway protein H</fullName>
    </alternativeName>
</protein>
<keyword evidence="3" id="KW-1003">Cell membrane</keyword>
<evidence type="ECO:0000256" key="10">
    <source>
        <dbReference type="ARBA" id="ARBA00030775"/>
    </source>
</evidence>
<accession>A0ABT2PG65</accession>
<sequence>MRPAAGFTLIEVLVTTAIMALLLGLAAPSFTPLLERWRVQQTVGDMASSMQLARSEAIKRGGSILIQANTGTDWGTGWHVFLDVNTDRAQAACAPLEIPNECDLQVTSAPTLLDVALTGSTGGITVDRWGMMSHTGSGSNAPTAMSFEFKPKGKTLADNSAFKLCMNASGRLARKKGSDTC</sequence>
<evidence type="ECO:0000256" key="1">
    <source>
        <dbReference type="ARBA" id="ARBA00004377"/>
    </source>
</evidence>
<evidence type="ECO:0000313" key="12">
    <source>
        <dbReference type="EMBL" id="MCT9809354.1"/>
    </source>
</evidence>
<dbReference type="Proteomes" id="UP001525968">
    <property type="component" value="Unassembled WGS sequence"/>
</dbReference>
<evidence type="ECO:0000256" key="5">
    <source>
        <dbReference type="ARBA" id="ARBA00022519"/>
    </source>
</evidence>
<keyword evidence="8" id="KW-0472">Membrane</keyword>
<dbReference type="InterPro" id="IPR045584">
    <property type="entry name" value="Pilin-like"/>
</dbReference>
<evidence type="ECO:0000256" key="7">
    <source>
        <dbReference type="ARBA" id="ARBA00022989"/>
    </source>
</evidence>
<dbReference type="Gene3D" id="3.55.40.10">
    <property type="entry name" value="minor pseudopilin epsh domain"/>
    <property type="match status" value="1"/>
</dbReference>
<dbReference type="PROSITE" id="PS00409">
    <property type="entry name" value="PROKAR_NTER_METHYL"/>
    <property type="match status" value="1"/>
</dbReference>
<proteinExistence type="inferred from homology"/>
<evidence type="ECO:0000259" key="11">
    <source>
        <dbReference type="Pfam" id="PF12019"/>
    </source>
</evidence>
<dbReference type="RefSeq" id="WP_261498272.1">
    <property type="nucleotide sequence ID" value="NZ_JAODYH010000001.1"/>
</dbReference>
<dbReference type="SUPFAM" id="SSF54523">
    <property type="entry name" value="Pili subunits"/>
    <property type="match status" value="1"/>
</dbReference>
<comment type="subcellular location">
    <subcellularLocation>
        <location evidence="1">Cell inner membrane</location>
        <topology evidence="1">Single-pass membrane protein</topology>
    </subcellularLocation>
</comment>
<comment type="similarity">
    <text evidence="9">Belongs to the GSP H family.</text>
</comment>
<dbReference type="EMBL" id="JAODYH010000001">
    <property type="protein sequence ID" value="MCT9809354.1"/>
    <property type="molecule type" value="Genomic_DNA"/>
</dbReference>
<evidence type="ECO:0000256" key="4">
    <source>
        <dbReference type="ARBA" id="ARBA00022481"/>
    </source>
</evidence>
<dbReference type="InterPro" id="IPR012902">
    <property type="entry name" value="N_methyl_site"/>
</dbReference>
<evidence type="ECO:0000256" key="9">
    <source>
        <dbReference type="ARBA" id="ARBA00025772"/>
    </source>
</evidence>
<gene>
    <name evidence="12" type="ORF">N0K08_01780</name>
</gene>
<keyword evidence="7" id="KW-1133">Transmembrane helix</keyword>
<keyword evidence="6" id="KW-0812">Transmembrane</keyword>
<comment type="caution">
    <text evidence="12">The sequence shown here is derived from an EMBL/GenBank/DDBJ whole genome shotgun (WGS) entry which is preliminary data.</text>
</comment>
<dbReference type="Pfam" id="PF07963">
    <property type="entry name" value="N_methyl"/>
    <property type="match status" value="1"/>
</dbReference>
<feature type="domain" description="General secretion pathway GspH" evidence="11">
    <location>
        <begin position="44"/>
        <end position="170"/>
    </location>
</feature>
<keyword evidence="13" id="KW-1185">Reference proteome</keyword>
<name>A0ABT2PG65_9BURK</name>
<evidence type="ECO:0000256" key="8">
    <source>
        <dbReference type="ARBA" id="ARBA00023136"/>
    </source>
</evidence>
<evidence type="ECO:0000256" key="2">
    <source>
        <dbReference type="ARBA" id="ARBA00021549"/>
    </source>
</evidence>
<keyword evidence="5" id="KW-0997">Cell inner membrane</keyword>